<keyword evidence="3" id="KW-0805">Transcription regulation</keyword>
<organism evidence="9 10">
    <name type="scientific">Clostridium paraputrificum</name>
    <dbReference type="NCBI Taxonomy" id="29363"/>
    <lineage>
        <taxon>Bacteria</taxon>
        <taxon>Bacillati</taxon>
        <taxon>Bacillota</taxon>
        <taxon>Clostridia</taxon>
        <taxon>Eubacteriales</taxon>
        <taxon>Clostridiaceae</taxon>
        <taxon>Clostridium</taxon>
    </lineage>
</organism>
<accession>A0A174VBX5</accession>
<keyword evidence="7" id="KW-0802">TPR repeat</keyword>
<dbReference type="FunFam" id="3.40.50.2300:FF:000018">
    <property type="entry name" value="DNA-binding transcriptional regulator NtrC"/>
    <property type="match status" value="1"/>
</dbReference>
<feature type="domain" description="Response regulatory" evidence="8">
    <location>
        <begin position="3"/>
        <end position="117"/>
    </location>
</feature>
<dbReference type="Proteomes" id="UP000092714">
    <property type="component" value="Unassembled WGS sequence"/>
</dbReference>
<evidence type="ECO:0000256" key="1">
    <source>
        <dbReference type="ARBA" id="ARBA00018672"/>
    </source>
</evidence>
<name>A0A174VBX5_9CLOT</name>
<dbReference type="InterPro" id="IPR011006">
    <property type="entry name" value="CheY-like_superfamily"/>
</dbReference>
<sequence>MKKILIVDDESNIRLGLNKCLAKEGYYIEEASNGEEALQLIYNKKYDLILMDVQMPELNGFDVLKRIRKFGNSTRVIMMTAFGTVEMAVDSMKIGAVDFLSKPFTISKVRDVVKEVLDKDMNILRVDKDISRYIEEARDAIFNKDYDKAKFCLKEALVNDSSSAEIQNLLGVIEEKTGDRQLAQKYYRAALSLDPTYEPADNNLKRTAMFNSFSSKVDLG</sequence>
<evidence type="ECO:0000313" key="9">
    <source>
        <dbReference type="EMBL" id="OBY10231.1"/>
    </source>
</evidence>
<evidence type="ECO:0000256" key="2">
    <source>
        <dbReference type="ARBA" id="ARBA00022553"/>
    </source>
</evidence>
<protein>
    <recommendedName>
        <fullName evidence="1">Stage 0 sporulation protein A homolog</fullName>
    </recommendedName>
</protein>
<dbReference type="Gene3D" id="1.25.40.10">
    <property type="entry name" value="Tetratricopeptide repeat domain"/>
    <property type="match status" value="1"/>
</dbReference>
<dbReference type="GO" id="GO:0000160">
    <property type="term" value="P:phosphorelay signal transduction system"/>
    <property type="evidence" value="ECO:0007669"/>
    <property type="project" value="InterPro"/>
</dbReference>
<dbReference type="Pfam" id="PF13181">
    <property type="entry name" value="TPR_8"/>
    <property type="match status" value="1"/>
</dbReference>
<keyword evidence="2 6" id="KW-0597">Phosphoprotein</keyword>
<dbReference type="InterPro" id="IPR050595">
    <property type="entry name" value="Bact_response_regulator"/>
</dbReference>
<dbReference type="PROSITE" id="PS50110">
    <property type="entry name" value="RESPONSE_REGULATORY"/>
    <property type="match status" value="1"/>
</dbReference>
<dbReference type="PANTHER" id="PTHR44591:SF3">
    <property type="entry name" value="RESPONSE REGULATORY DOMAIN-CONTAINING PROTEIN"/>
    <property type="match status" value="1"/>
</dbReference>
<dbReference type="AlphaFoldDB" id="A0A174VBX5"/>
<dbReference type="PROSITE" id="PS50005">
    <property type="entry name" value="TPR"/>
    <property type="match status" value="1"/>
</dbReference>
<dbReference type="EMBL" id="MAPZ01000024">
    <property type="protein sequence ID" value="OBY10231.1"/>
    <property type="molecule type" value="Genomic_DNA"/>
</dbReference>
<comment type="caution">
    <text evidence="9">The sequence shown here is derived from an EMBL/GenBank/DDBJ whole genome shotgun (WGS) entry which is preliminary data.</text>
</comment>
<reference evidence="9 10" key="1">
    <citation type="submission" date="2016-06" db="EMBL/GenBank/DDBJ databases">
        <authorList>
            <person name="Kjaerup R.B."/>
            <person name="Dalgaard T.S."/>
            <person name="Juul-Madsen H.R."/>
        </authorList>
    </citation>
    <scope>NUCLEOTIDE SEQUENCE [LARGE SCALE GENOMIC DNA]</scope>
    <source>
        <strain evidence="9 10">373-A1</strain>
    </source>
</reference>
<dbReference type="eggNOG" id="COG2204">
    <property type="taxonomic scope" value="Bacteria"/>
</dbReference>
<dbReference type="GeneID" id="42776358"/>
<evidence type="ECO:0000313" key="10">
    <source>
        <dbReference type="Proteomes" id="UP000092714"/>
    </source>
</evidence>
<dbReference type="PANTHER" id="PTHR44591">
    <property type="entry name" value="STRESS RESPONSE REGULATOR PROTEIN 1"/>
    <property type="match status" value="1"/>
</dbReference>
<evidence type="ECO:0000259" key="8">
    <source>
        <dbReference type="PROSITE" id="PS50110"/>
    </source>
</evidence>
<keyword evidence="10" id="KW-1185">Reference proteome</keyword>
<dbReference type="SUPFAM" id="SSF48452">
    <property type="entry name" value="TPR-like"/>
    <property type="match status" value="1"/>
</dbReference>
<dbReference type="InterPro" id="IPR011990">
    <property type="entry name" value="TPR-like_helical_dom_sf"/>
</dbReference>
<dbReference type="InterPro" id="IPR019734">
    <property type="entry name" value="TPR_rpt"/>
</dbReference>
<feature type="modified residue" description="4-aspartylphosphate" evidence="6">
    <location>
        <position position="52"/>
    </location>
</feature>
<gene>
    <name evidence="9" type="ORF">CP373A1_12070</name>
</gene>
<evidence type="ECO:0000256" key="6">
    <source>
        <dbReference type="PROSITE-ProRule" id="PRU00169"/>
    </source>
</evidence>
<feature type="repeat" description="TPR" evidence="7">
    <location>
        <begin position="164"/>
        <end position="197"/>
    </location>
</feature>
<dbReference type="SMART" id="SM00028">
    <property type="entry name" value="TPR"/>
    <property type="match status" value="2"/>
</dbReference>
<evidence type="ECO:0000256" key="3">
    <source>
        <dbReference type="ARBA" id="ARBA00023015"/>
    </source>
</evidence>
<dbReference type="OrthoDB" id="9808843at2"/>
<evidence type="ECO:0000256" key="4">
    <source>
        <dbReference type="ARBA" id="ARBA00023163"/>
    </source>
</evidence>
<evidence type="ECO:0000256" key="5">
    <source>
        <dbReference type="ARBA" id="ARBA00024867"/>
    </source>
</evidence>
<dbReference type="Gene3D" id="3.40.50.2300">
    <property type="match status" value="1"/>
</dbReference>
<dbReference type="RefSeq" id="WP_027098533.1">
    <property type="nucleotide sequence ID" value="NZ_CABJAZ010000006.1"/>
</dbReference>
<dbReference type="SUPFAM" id="SSF52172">
    <property type="entry name" value="CheY-like"/>
    <property type="match status" value="1"/>
</dbReference>
<proteinExistence type="predicted"/>
<keyword evidence="4" id="KW-0804">Transcription</keyword>
<dbReference type="SMART" id="SM00448">
    <property type="entry name" value="REC"/>
    <property type="match status" value="1"/>
</dbReference>
<dbReference type="InterPro" id="IPR001789">
    <property type="entry name" value="Sig_transdc_resp-reg_receiver"/>
</dbReference>
<comment type="function">
    <text evidence="5">May play the central regulatory role in sporulation. It may be an element of the effector pathway responsible for the activation of sporulation genes in response to nutritional stress. Spo0A may act in concert with spo0H (a sigma factor) to control the expression of some genes that are critical to the sporulation process.</text>
</comment>
<evidence type="ECO:0000256" key="7">
    <source>
        <dbReference type="PROSITE-ProRule" id="PRU00339"/>
    </source>
</evidence>
<dbReference type="Pfam" id="PF00072">
    <property type="entry name" value="Response_reg"/>
    <property type="match status" value="1"/>
</dbReference>